<feature type="signal peptide" evidence="3">
    <location>
        <begin position="1"/>
        <end position="23"/>
    </location>
</feature>
<dbReference type="Proteomes" id="UP001501725">
    <property type="component" value="Unassembled WGS sequence"/>
</dbReference>
<reference evidence="5" key="1">
    <citation type="journal article" date="2019" name="Int. J. Syst. Evol. Microbiol.">
        <title>The Global Catalogue of Microorganisms (GCM) 10K type strain sequencing project: providing services to taxonomists for standard genome sequencing and annotation.</title>
        <authorList>
            <consortium name="The Broad Institute Genomics Platform"/>
            <consortium name="The Broad Institute Genome Sequencing Center for Infectious Disease"/>
            <person name="Wu L."/>
            <person name="Ma J."/>
        </authorList>
    </citation>
    <scope>NUCLEOTIDE SEQUENCE [LARGE SCALE GENOMIC DNA]</scope>
    <source>
        <strain evidence="5">JCM 17919</strain>
    </source>
</reference>
<dbReference type="GO" id="GO:0016787">
    <property type="term" value="F:hydrolase activity"/>
    <property type="evidence" value="ECO:0007669"/>
    <property type="project" value="UniProtKB-KW"/>
</dbReference>
<proteinExistence type="inferred from homology"/>
<dbReference type="InterPro" id="IPR000801">
    <property type="entry name" value="Esterase-like"/>
</dbReference>
<evidence type="ECO:0000313" key="4">
    <source>
        <dbReference type="EMBL" id="GAA4335736.1"/>
    </source>
</evidence>
<keyword evidence="2 4" id="KW-0378">Hydrolase</keyword>
<comment type="caution">
    <text evidence="4">The sequence shown here is derived from an EMBL/GenBank/DDBJ whole genome shotgun (WGS) entry which is preliminary data.</text>
</comment>
<dbReference type="Gene3D" id="3.40.50.1820">
    <property type="entry name" value="alpha/beta hydrolase"/>
    <property type="match status" value="1"/>
</dbReference>
<accession>A0ABP8H8P3</accession>
<gene>
    <name evidence="4" type="ORF">GCM10023184_30760</name>
</gene>
<evidence type="ECO:0000256" key="1">
    <source>
        <dbReference type="ARBA" id="ARBA00005622"/>
    </source>
</evidence>
<organism evidence="4 5">
    <name type="scientific">Flaviaesturariibacter amylovorans</name>
    <dbReference type="NCBI Taxonomy" id="1084520"/>
    <lineage>
        <taxon>Bacteria</taxon>
        <taxon>Pseudomonadati</taxon>
        <taxon>Bacteroidota</taxon>
        <taxon>Chitinophagia</taxon>
        <taxon>Chitinophagales</taxon>
        <taxon>Chitinophagaceae</taxon>
        <taxon>Flaviaestuariibacter</taxon>
    </lineage>
</organism>
<name>A0ABP8H8P3_9BACT</name>
<dbReference type="InterPro" id="IPR052558">
    <property type="entry name" value="Siderophore_Hydrolase_D"/>
</dbReference>
<dbReference type="SUPFAM" id="SSF53474">
    <property type="entry name" value="alpha/beta-Hydrolases"/>
    <property type="match status" value="1"/>
</dbReference>
<evidence type="ECO:0000313" key="5">
    <source>
        <dbReference type="Proteomes" id="UP001501725"/>
    </source>
</evidence>
<dbReference type="InterPro" id="IPR029058">
    <property type="entry name" value="AB_hydrolase_fold"/>
</dbReference>
<feature type="chain" id="PRO_5045596373" evidence="3">
    <location>
        <begin position="24"/>
        <end position="269"/>
    </location>
</feature>
<comment type="similarity">
    <text evidence="1">Belongs to the esterase D family.</text>
</comment>
<evidence type="ECO:0000256" key="2">
    <source>
        <dbReference type="ARBA" id="ARBA00022801"/>
    </source>
</evidence>
<dbReference type="Pfam" id="PF00756">
    <property type="entry name" value="Esterase"/>
    <property type="match status" value="1"/>
</dbReference>
<dbReference type="PANTHER" id="PTHR40841">
    <property type="entry name" value="SIDEROPHORE TRIACETYLFUSARININE C ESTERASE"/>
    <property type="match status" value="1"/>
</dbReference>
<sequence>MRAHCRPISLLVAICFLSGSGYAQHTVTETFTSKLVGDSFRLHITAPRATDSLWGTVYYLDAGIRSGAALRSLLPSLGTAWTRHVLFVGIAHTGDFHVLRRRDFIPPGFAERDAPKHSPDFGQAHRFHAFLAKELLPYIGKRYRVRSRRTLIGHSFGGLFALYALFRPERLFDQYIAMGPSIWANHWDLLRYEAQAATAKEGFRNYLYFSAGSLEAFNLVLQGTRRLQSLLRQRSYPGLQWRYEEHAGKGHNDAVLPALRTYFRQRPWP</sequence>
<keyword evidence="5" id="KW-1185">Reference proteome</keyword>
<dbReference type="EMBL" id="BAABGY010000008">
    <property type="protein sequence ID" value="GAA4335736.1"/>
    <property type="molecule type" value="Genomic_DNA"/>
</dbReference>
<keyword evidence="3" id="KW-0732">Signal</keyword>
<dbReference type="PANTHER" id="PTHR40841:SF2">
    <property type="entry name" value="SIDEROPHORE-DEGRADING ESTERASE (EUROFUNG)"/>
    <property type="match status" value="1"/>
</dbReference>
<evidence type="ECO:0000256" key="3">
    <source>
        <dbReference type="SAM" id="SignalP"/>
    </source>
</evidence>
<protein>
    <submittedName>
        <fullName evidence="4">Alpha/beta hydrolase-fold protein</fullName>
    </submittedName>
</protein>
<dbReference type="RefSeq" id="WP_345256641.1">
    <property type="nucleotide sequence ID" value="NZ_BAABGY010000008.1"/>
</dbReference>